<evidence type="ECO:0000313" key="3">
    <source>
        <dbReference type="Proteomes" id="UP000691718"/>
    </source>
</evidence>
<dbReference type="AlphaFoldDB" id="A0A8S3X5Y2"/>
<gene>
    <name evidence="2" type="ORF">PAPOLLO_LOCUS13490</name>
</gene>
<dbReference type="Proteomes" id="UP000691718">
    <property type="component" value="Unassembled WGS sequence"/>
</dbReference>
<dbReference type="EMBL" id="CAJQZP010000936">
    <property type="protein sequence ID" value="CAG4999131.1"/>
    <property type="molecule type" value="Genomic_DNA"/>
</dbReference>
<sequence length="90" mass="9566">MSQNSNGYNVPLSDENATAEDVAPQLSEQPANVDAAMNTPIGVDSNDDVTVAQELELENMRSTSVEVIVETRAFQKSTATSHSLKQAEAG</sequence>
<proteinExistence type="predicted"/>
<feature type="region of interest" description="Disordered" evidence="1">
    <location>
        <begin position="1"/>
        <end position="23"/>
    </location>
</feature>
<organism evidence="2 3">
    <name type="scientific">Parnassius apollo</name>
    <name type="common">Apollo butterfly</name>
    <name type="synonym">Papilio apollo</name>
    <dbReference type="NCBI Taxonomy" id="110799"/>
    <lineage>
        <taxon>Eukaryota</taxon>
        <taxon>Metazoa</taxon>
        <taxon>Ecdysozoa</taxon>
        <taxon>Arthropoda</taxon>
        <taxon>Hexapoda</taxon>
        <taxon>Insecta</taxon>
        <taxon>Pterygota</taxon>
        <taxon>Neoptera</taxon>
        <taxon>Endopterygota</taxon>
        <taxon>Lepidoptera</taxon>
        <taxon>Glossata</taxon>
        <taxon>Ditrysia</taxon>
        <taxon>Papilionoidea</taxon>
        <taxon>Papilionidae</taxon>
        <taxon>Parnassiinae</taxon>
        <taxon>Parnassini</taxon>
        <taxon>Parnassius</taxon>
        <taxon>Parnassius</taxon>
    </lineage>
</organism>
<comment type="caution">
    <text evidence="2">The sequence shown here is derived from an EMBL/GenBank/DDBJ whole genome shotgun (WGS) entry which is preliminary data.</text>
</comment>
<protein>
    <submittedName>
        <fullName evidence="2">(apollo) hypothetical protein</fullName>
    </submittedName>
</protein>
<evidence type="ECO:0000256" key="1">
    <source>
        <dbReference type="SAM" id="MobiDB-lite"/>
    </source>
</evidence>
<evidence type="ECO:0000313" key="2">
    <source>
        <dbReference type="EMBL" id="CAG4999131.1"/>
    </source>
</evidence>
<accession>A0A8S3X5Y2</accession>
<keyword evidence="3" id="KW-1185">Reference proteome</keyword>
<reference evidence="2" key="1">
    <citation type="submission" date="2021-04" db="EMBL/GenBank/DDBJ databases">
        <authorList>
            <person name="Tunstrom K."/>
        </authorList>
    </citation>
    <scope>NUCLEOTIDE SEQUENCE</scope>
</reference>
<name>A0A8S3X5Y2_PARAO</name>